<evidence type="ECO:0000256" key="1">
    <source>
        <dbReference type="SAM" id="MobiDB-lite"/>
    </source>
</evidence>
<reference evidence="3" key="1">
    <citation type="submission" date="2021-12" db="EMBL/GenBank/DDBJ databases">
        <title>Genomes of temperate Yersinia enterocolitica phages.</title>
        <authorList>
            <person name="Hammerl J.A."/>
            <person name="Hertwig S."/>
        </authorList>
    </citation>
    <scope>NUCLEOTIDE SEQUENCE</scope>
</reference>
<keyword evidence="2" id="KW-0472">Membrane</keyword>
<dbReference type="Proteomes" id="UP000829107">
    <property type="component" value="Segment"/>
</dbReference>
<sequence length="240" mass="27278">MKKIMTLVIAIITVLLGTILPFFVYRHSVWRDKYKLDIELIAEHEKKPCNKYLVEKLFFWLTKCPNVTLDEINALLNSKHPSRSVMSFESARRFLVTCHVINESLAIYADGYKSKKDRGRKKMMYTFLYIICCAVPVIAYTLISKSPIVTSSNFSHSNLTLIKEIGSIVISLLISLLFIAMAFRGLSISDSINRTEKFIEYFNNQPNEINNPSANEPSIGSVPSDEARTDQLLPAETNNS</sequence>
<evidence type="ECO:0008006" key="5">
    <source>
        <dbReference type="Google" id="ProtNLM"/>
    </source>
</evidence>
<organism evidence="3 4">
    <name type="scientific">Yersinia phage vB_YenM_42.18</name>
    <dbReference type="NCBI Taxonomy" id="2918926"/>
    <lineage>
        <taxon>Viruses</taxon>
        <taxon>Duplodnaviria</taxon>
        <taxon>Heunggongvirae</taxon>
        <taxon>Uroviricota</taxon>
        <taxon>Caudoviricetes</taxon>
        <taxon>Peduoviridae</taxon>
        <taxon>Firavirus</taxon>
        <taxon>Firavirus YenM4218</taxon>
    </lineage>
</organism>
<dbReference type="EMBL" id="OM046624">
    <property type="protein sequence ID" value="UNA05735.1"/>
    <property type="molecule type" value="Genomic_DNA"/>
</dbReference>
<gene>
    <name evidence="3" type="ORF">vBYenM4218_021</name>
</gene>
<feature type="transmembrane region" description="Helical" evidence="2">
    <location>
        <begin position="6"/>
        <end position="25"/>
    </location>
</feature>
<protein>
    <recommendedName>
        <fullName evidence="5">Transmembrane protein</fullName>
    </recommendedName>
</protein>
<keyword evidence="2" id="KW-1133">Transmembrane helix</keyword>
<feature type="region of interest" description="Disordered" evidence="1">
    <location>
        <begin position="209"/>
        <end position="240"/>
    </location>
</feature>
<evidence type="ECO:0000313" key="3">
    <source>
        <dbReference type="EMBL" id="UNA05735.1"/>
    </source>
</evidence>
<proteinExistence type="predicted"/>
<feature type="transmembrane region" description="Helical" evidence="2">
    <location>
        <begin position="165"/>
        <end position="186"/>
    </location>
</feature>
<keyword evidence="4" id="KW-1185">Reference proteome</keyword>
<accession>A0AAE9JWJ4</accession>
<evidence type="ECO:0000313" key="4">
    <source>
        <dbReference type="Proteomes" id="UP000829107"/>
    </source>
</evidence>
<name>A0AAE9JWJ4_9CAUD</name>
<feature type="transmembrane region" description="Helical" evidence="2">
    <location>
        <begin position="123"/>
        <end position="143"/>
    </location>
</feature>
<keyword evidence="2" id="KW-0812">Transmembrane</keyword>
<evidence type="ECO:0000256" key="2">
    <source>
        <dbReference type="SAM" id="Phobius"/>
    </source>
</evidence>
<feature type="compositionally biased region" description="Polar residues" evidence="1">
    <location>
        <begin position="209"/>
        <end position="218"/>
    </location>
</feature>